<accession>A0A9P8BZU2</accession>
<dbReference type="Proteomes" id="UP000824998">
    <property type="component" value="Unassembled WGS sequence"/>
</dbReference>
<evidence type="ECO:0000256" key="1">
    <source>
        <dbReference type="SAM" id="SignalP"/>
    </source>
</evidence>
<dbReference type="EMBL" id="MU251854">
    <property type="protein sequence ID" value="KAG9228838.1"/>
    <property type="molecule type" value="Genomic_DNA"/>
</dbReference>
<organism evidence="2 3">
    <name type="scientific">Amylocarpus encephaloides</name>
    <dbReference type="NCBI Taxonomy" id="45428"/>
    <lineage>
        <taxon>Eukaryota</taxon>
        <taxon>Fungi</taxon>
        <taxon>Dikarya</taxon>
        <taxon>Ascomycota</taxon>
        <taxon>Pezizomycotina</taxon>
        <taxon>Leotiomycetes</taxon>
        <taxon>Helotiales</taxon>
        <taxon>Helotiales incertae sedis</taxon>
        <taxon>Amylocarpus</taxon>
    </lineage>
</organism>
<feature type="signal peptide" evidence="1">
    <location>
        <begin position="1"/>
        <end position="20"/>
    </location>
</feature>
<protein>
    <submittedName>
        <fullName evidence="2">Uncharacterized protein</fullName>
    </submittedName>
</protein>
<name>A0A9P8BZU2_9HELO</name>
<keyword evidence="3" id="KW-1185">Reference proteome</keyword>
<feature type="chain" id="PRO_5040375842" evidence="1">
    <location>
        <begin position="21"/>
        <end position="373"/>
    </location>
</feature>
<keyword evidence="1" id="KW-0732">Signal</keyword>
<proteinExistence type="predicted"/>
<gene>
    <name evidence="2" type="ORF">BJ875DRAFT_446515</name>
</gene>
<reference evidence="2" key="1">
    <citation type="journal article" date="2021" name="IMA Fungus">
        <title>Genomic characterization of three marine fungi, including Emericellopsis atlantica sp. nov. with signatures of a generalist lifestyle and marine biomass degradation.</title>
        <authorList>
            <person name="Hagestad O.C."/>
            <person name="Hou L."/>
            <person name="Andersen J.H."/>
            <person name="Hansen E.H."/>
            <person name="Altermark B."/>
            <person name="Li C."/>
            <person name="Kuhnert E."/>
            <person name="Cox R.J."/>
            <person name="Crous P.W."/>
            <person name="Spatafora J.W."/>
            <person name="Lail K."/>
            <person name="Amirebrahimi M."/>
            <person name="Lipzen A."/>
            <person name="Pangilinan J."/>
            <person name="Andreopoulos W."/>
            <person name="Hayes R.D."/>
            <person name="Ng V."/>
            <person name="Grigoriev I.V."/>
            <person name="Jackson S.A."/>
            <person name="Sutton T.D.S."/>
            <person name="Dobson A.D.W."/>
            <person name="Rama T."/>
        </authorList>
    </citation>
    <scope>NUCLEOTIDE SEQUENCE</scope>
    <source>
        <strain evidence="2">TRa018bII</strain>
    </source>
</reference>
<dbReference type="AlphaFoldDB" id="A0A9P8BZU2"/>
<comment type="caution">
    <text evidence="2">The sequence shown here is derived from an EMBL/GenBank/DDBJ whole genome shotgun (WGS) entry which is preliminary data.</text>
</comment>
<sequence length="373" mass="42108">MRFHKSFTVLAMVLAAFAQAVPLTADLSVSSSNVTRLETRNPAIIAEMLLAPLVTDGWNALKDLLFGSQETLSLEDIGNAMGMQLSAFFSDRDLGDAKAQMNSANAFTVQAVFEDWHPVPLSSDETTFFANINFDILELRKLAVAVQTVANRIDVLGYQIAIMWQSLANLHIAILREEYRLALLRDAQKALTGNSVDSATSVLNSIRDTAMQNIPTYKSLLRGFVVHSLYLYRRKGYGTWNQYGYDSNGVVCSIYARGWYLEHRKNTIISYGPSVWEPSRRCPSKDRHCNSISSQEDAACKRSITLELEAEEDRREWAWRDQYRDTFLSTSFNDNLEKTIELAQSSTTLKEIQNSINTERKQLENSCDHNEGC</sequence>
<evidence type="ECO:0000313" key="2">
    <source>
        <dbReference type="EMBL" id="KAG9228838.1"/>
    </source>
</evidence>
<evidence type="ECO:0000313" key="3">
    <source>
        <dbReference type="Proteomes" id="UP000824998"/>
    </source>
</evidence>